<feature type="transmembrane region" description="Helical" evidence="12">
    <location>
        <begin position="335"/>
        <end position="357"/>
    </location>
</feature>
<dbReference type="OrthoDB" id="9809348at2"/>
<dbReference type="CDD" id="cd00082">
    <property type="entry name" value="HisKA"/>
    <property type="match status" value="1"/>
</dbReference>
<dbReference type="GO" id="GO:0005886">
    <property type="term" value="C:plasma membrane"/>
    <property type="evidence" value="ECO:0007669"/>
    <property type="project" value="UniProtKB-SubCell"/>
</dbReference>
<keyword evidence="10 12" id="KW-0472">Membrane</keyword>
<dbReference type="InterPro" id="IPR036890">
    <property type="entry name" value="HATPase_C_sf"/>
</dbReference>
<dbReference type="InterPro" id="IPR008979">
    <property type="entry name" value="Galactose-bd-like_sf"/>
</dbReference>
<dbReference type="InterPro" id="IPR003594">
    <property type="entry name" value="HATPase_dom"/>
</dbReference>
<dbReference type="InterPro" id="IPR005467">
    <property type="entry name" value="His_kinase_dom"/>
</dbReference>
<dbReference type="Gene3D" id="1.10.287.130">
    <property type="match status" value="1"/>
</dbReference>
<dbReference type="PRINTS" id="PR00344">
    <property type="entry name" value="BCTRLSENSOR"/>
</dbReference>
<evidence type="ECO:0000256" key="5">
    <source>
        <dbReference type="ARBA" id="ARBA00022679"/>
    </source>
</evidence>
<evidence type="ECO:0000256" key="12">
    <source>
        <dbReference type="SAM" id="Phobius"/>
    </source>
</evidence>
<keyword evidence="9" id="KW-0902">Two-component regulatory system</keyword>
<dbReference type="Pfam" id="PF07695">
    <property type="entry name" value="7TMR-DISM_7TM"/>
    <property type="match status" value="1"/>
</dbReference>
<keyword evidence="12" id="KW-0812">Transmembrane</keyword>
<comment type="caution">
    <text evidence="14">The sequence shown here is derived from an EMBL/GenBank/DDBJ whole genome shotgun (WGS) entry which is preliminary data.</text>
</comment>
<evidence type="ECO:0000256" key="4">
    <source>
        <dbReference type="ARBA" id="ARBA00022553"/>
    </source>
</evidence>
<evidence type="ECO:0000256" key="3">
    <source>
        <dbReference type="ARBA" id="ARBA00012438"/>
    </source>
</evidence>
<evidence type="ECO:0000256" key="9">
    <source>
        <dbReference type="ARBA" id="ARBA00023012"/>
    </source>
</evidence>
<dbReference type="FunFam" id="3.30.565.10:FF:000006">
    <property type="entry name" value="Sensor histidine kinase WalK"/>
    <property type="match status" value="1"/>
</dbReference>
<comment type="catalytic activity">
    <reaction evidence="1">
        <text>ATP + protein L-histidine = ADP + protein N-phospho-L-histidine.</text>
        <dbReference type="EC" id="2.7.13.3"/>
    </reaction>
</comment>
<dbReference type="InterPro" id="IPR003661">
    <property type="entry name" value="HisK_dim/P_dom"/>
</dbReference>
<keyword evidence="7 14" id="KW-0418">Kinase</keyword>
<dbReference type="PROSITE" id="PS50109">
    <property type="entry name" value="HIS_KIN"/>
    <property type="match status" value="1"/>
</dbReference>
<dbReference type="SMART" id="SM00388">
    <property type="entry name" value="HisKA"/>
    <property type="match status" value="1"/>
</dbReference>
<keyword evidence="4" id="KW-0597">Phosphoprotein</keyword>
<dbReference type="AlphaFoldDB" id="A0A165R5M9"/>
<evidence type="ECO:0000256" key="10">
    <source>
        <dbReference type="ARBA" id="ARBA00023136"/>
    </source>
</evidence>
<comment type="subcellular location">
    <subcellularLocation>
        <location evidence="2">Cell membrane</location>
        <topology evidence="2">Multi-pass membrane protein</topology>
    </subcellularLocation>
</comment>
<dbReference type="Proteomes" id="UP000076563">
    <property type="component" value="Unassembled WGS sequence"/>
</dbReference>
<proteinExistence type="predicted"/>
<dbReference type="CDD" id="cd00075">
    <property type="entry name" value="HATPase"/>
    <property type="match status" value="1"/>
</dbReference>
<keyword evidence="6" id="KW-0547">Nucleotide-binding</keyword>
<evidence type="ECO:0000256" key="1">
    <source>
        <dbReference type="ARBA" id="ARBA00000085"/>
    </source>
</evidence>
<reference evidence="15" key="1">
    <citation type="submission" date="2016-01" db="EMBL/GenBank/DDBJ databases">
        <title>Draft genome of Chromobacterium sp. F49.</title>
        <authorList>
            <person name="Hong K.W."/>
        </authorList>
    </citation>
    <scope>NUCLEOTIDE SEQUENCE [LARGE SCALE GENOMIC DNA]</scope>
    <source>
        <strain evidence="15">M63</strain>
    </source>
</reference>
<feature type="transmembrane region" description="Helical" evidence="12">
    <location>
        <begin position="307"/>
        <end position="329"/>
    </location>
</feature>
<evidence type="ECO:0000256" key="8">
    <source>
        <dbReference type="ARBA" id="ARBA00022840"/>
    </source>
</evidence>
<dbReference type="EMBL" id="LQRA01000052">
    <property type="protein sequence ID" value="KZE79002.1"/>
    <property type="molecule type" value="Genomic_DNA"/>
</dbReference>
<dbReference type="SUPFAM" id="SSF49785">
    <property type="entry name" value="Galactose-binding domain-like"/>
    <property type="match status" value="1"/>
</dbReference>
<dbReference type="FunFam" id="1.10.287.130:FF:000001">
    <property type="entry name" value="Two-component sensor histidine kinase"/>
    <property type="match status" value="1"/>
</dbReference>
<feature type="transmembrane region" description="Helical" evidence="12">
    <location>
        <begin position="271"/>
        <end position="295"/>
    </location>
</feature>
<keyword evidence="15" id="KW-1185">Reference proteome</keyword>
<feature type="domain" description="Histidine kinase" evidence="13">
    <location>
        <begin position="473"/>
        <end position="699"/>
    </location>
</feature>
<feature type="transmembrane region" description="Helical" evidence="12">
    <location>
        <begin position="242"/>
        <end position="259"/>
    </location>
</feature>
<dbReference type="PANTHER" id="PTHR43711:SF1">
    <property type="entry name" value="HISTIDINE KINASE 1"/>
    <property type="match status" value="1"/>
</dbReference>
<evidence type="ECO:0000256" key="2">
    <source>
        <dbReference type="ARBA" id="ARBA00004651"/>
    </source>
</evidence>
<accession>A0A165R5M9</accession>
<dbReference type="Pfam" id="PF02518">
    <property type="entry name" value="HATPase_c"/>
    <property type="match status" value="1"/>
</dbReference>
<gene>
    <name evidence="14" type="ORF">AV654_16075</name>
</gene>
<name>A0A165R5M9_9BACL</name>
<feature type="transmembrane region" description="Helical" evidence="12">
    <location>
        <begin position="364"/>
        <end position="384"/>
    </location>
</feature>
<dbReference type="PANTHER" id="PTHR43711">
    <property type="entry name" value="TWO-COMPONENT HISTIDINE KINASE"/>
    <property type="match status" value="1"/>
</dbReference>
<evidence type="ECO:0000313" key="15">
    <source>
        <dbReference type="Proteomes" id="UP000076563"/>
    </source>
</evidence>
<dbReference type="EC" id="2.7.13.3" evidence="3"/>
<protein>
    <recommendedName>
        <fullName evidence="3">histidine kinase</fullName>
        <ecNumber evidence="3">2.7.13.3</ecNumber>
    </recommendedName>
</protein>
<keyword evidence="8" id="KW-0067">ATP-binding</keyword>
<feature type="coiled-coil region" evidence="11">
    <location>
        <begin position="436"/>
        <end position="473"/>
    </location>
</feature>
<dbReference type="Gene3D" id="2.60.120.260">
    <property type="entry name" value="Galactose-binding domain-like"/>
    <property type="match status" value="1"/>
</dbReference>
<organism evidence="14 15">
    <name type="scientific">Paenibacillus elgii</name>
    <dbReference type="NCBI Taxonomy" id="189691"/>
    <lineage>
        <taxon>Bacteria</taxon>
        <taxon>Bacillati</taxon>
        <taxon>Bacillota</taxon>
        <taxon>Bacilli</taxon>
        <taxon>Bacillales</taxon>
        <taxon>Paenibacillaceae</taxon>
        <taxon>Paenibacillus</taxon>
    </lineage>
</organism>
<keyword evidence="5" id="KW-0808">Transferase</keyword>
<dbReference type="InterPro" id="IPR011623">
    <property type="entry name" value="7TMR_DISM_rcpt_extracell_dom1"/>
</dbReference>
<sequence length="715" mass="80800">MPLERISRRVAAFFTIVVFLIVGLIAGERLFFNYGNSPTAVRGEMDLRGWDWDRKGHLPLNGEWEFYWNEFKPPEDLAAERFGTPSYASLPGSWNGTTKDGKVLTGEGYATYRLKILLSDDERMHALRLPPIYTSYKLWVNGKEIASAGTASKSELESKPHFLTQLAVAHTHTKELVLVLQVSNYSHEKGGIRQPIEFGLFESVARAKQLSVGFDTLLIGCLLIMGLYHLGLFVVRTKELAMLYFGLFCLVFCLRMALIGEMVVTQAFPRFNWTLALVLEYLTADLSMLLFVLFFASMYPRESSRKITTYFCTLTLAYAVVIPLLPTMLITKWLIVLQLIIGAGVCYILGIIVLAFLRRREGGGLLLFASLIFAATIINDMLYAHELVQTTDKMSAFGLLIFIFSQSVLLSVKLSRGYGSEEKLSAALTQLNSGLHDKIKERTADLEQANLELQRKNDELSRMEKSRSRLLSNISHDLGTPLTTIQCYLEAVLDGIVDTEEQKERYLQLIHSKVVSMDRLIEDLFQLSQLEARQVTFKKQLMRTDRLIELLFSRYELDTRNAGIHYTLTLRADGDDQAREFSAVEVDLERLHQVFSNLIFNAIKFTPEGGSIQVEMIDDGEQLLCRVSDTGGGINEQDLPYVFDRFYTSNRSRNSAAGGKGLGLSISREIIEYHGGRIWVERTEPGRGTVFCFTIPVASPQKKLDRQQSNCLFSS</sequence>
<dbReference type="eggNOG" id="COG5002">
    <property type="taxonomic scope" value="Bacteria"/>
</dbReference>
<feature type="transmembrane region" description="Helical" evidence="12">
    <location>
        <begin position="217"/>
        <end position="235"/>
    </location>
</feature>
<dbReference type="GO" id="GO:0005524">
    <property type="term" value="F:ATP binding"/>
    <property type="evidence" value="ECO:0007669"/>
    <property type="project" value="UniProtKB-KW"/>
</dbReference>
<evidence type="ECO:0000256" key="7">
    <source>
        <dbReference type="ARBA" id="ARBA00022777"/>
    </source>
</evidence>
<dbReference type="SUPFAM" id="SSF55874">
    <property type="entry name" value="ATPase domain of HSP90 chaperone/DNA topoisomerase II/histidine kinase"/>
    <property type="match status" value="1"/>
</dbReference>
<dbReference type="RefSeq" id="WP_063181419.1">
    <property type="nucleotide sequence ID" value="NZ_LQRA01000052.1"/>
</dbReference>
<dbReference type="InterPro" id="IPR004358">
    <property type="entry name" value="Sig_transdc_His_kin-like_C"/>
</dbReference>
<keyword evidence="11" id="KW-0175">Coiled coil</keyword>
<dbReference type="GO" id="GO:0000155">
    <property type="term" value="F:phosphorelay sensor kinase activity"/>
    <property type="evidence" value="ECO:0007669"/>
    <property type="project" value="InterPro"/>
</dbReference>
<evidence type="ECO:0000259" key="13">
    <source>
        <dbReference type="PROSITE" id="PS50109"/>
    </source>
</evidence>
<dbReference type="SMART" id="SM00387">
    <property type="entry name" value="HATPase_c"/>
    <property type="match status" value="1"/>
</dbReference>
<dbReference type="Gene3D" id="3.30.565.10">
    <property type="entry name" value="Histidine kinase-like ATPase, C-terminal domain"/>
    <property type="match status" value="1"/>
</dbReference>
<evidence type="ECO:0000256" key="11">
    <source>
        <dbReference type="SAM" id="Coils"/>
    </source>
</evidence>
<dbReference type="InterPro" id="IPR036097">
    <property type="entry name" value="HisK_dim/P_sf"/>
</dbReference>
<evidence type="ECO:0000256" key="6">
    <source>
        <dbReference type="ARBA" id="ARBA00022741"/>
    </source>
</evidence>
<keyword evidence="12" id="KW-1133">Transmembrane helix</keyword>
<dbReference type="STRING" id="1007103.GCA_000213315_00592"/>
<dbReference type="InterPro" id="IPR050736">
    <property type="entry name" value="Sensor_HK_Regulatory"/>
</dbReference>
<dbReference type="Pfam" id="PF00512">
    <property type="entry name" value="HisKA"/>
    <property type="match status" value="1"/>
</dbReference>
<dbReference type="SUPFAM" id="SSF47384">
    <property type="entry name" value="Homodimeric domain of signal transducing histidine kinase"/>
    <property type="match status" value="1"/>
</dbReference>
<evidence type="ECO:0000313" key="14">
    <source>
        <dbReference type="EMBL" id="KZE79002.1"/>
    </source>
</evidence>